<evidence type="ECO:0000313" key="4">
    <source>
        <dbReference type="Proteomes" id="UP000554144"/>
    </source>
</evidence>
<dbReference type="Gene3D" id="3.40.190.170">
    <property type="entry name" value="Bacterial extracellular solute-binding protein, family 7"/>
    <property type="match status" value="1"/>
</dbReference>
<keyword evidence="4" id="KW-1185">Reference proteome</keyword>
<evidence type="ECO:0000256" key="1">
    <source>
        <dbReference type="ARBA" id="ARBA00022729"/>
    </source>
</evidence>
<gene>
    <name evidence="3" type="ORF">H0A62_04525</name>
</gene>
<feature type="chain" id="PRO_5032504593" evidence="2">
    <location>
        <begin position="23"/>
        <end position="340"/>
    </location>
</feature>
<proteinExistence type="predicted"/>
<dbReference type="RefSeq" id="WP_130037825.1">
    <property type="nucleotide sequence ID" value="NZ_JACCEV010000001.1"/>
</dbReference>
<dbReference type="OrthoDB" id="9177965at2"/>
<dbReference type="PANTHER" id="PTHR33376:SF15">
    <property type="entry name" value="BLL6794 PROTEIN"/>
    <property type="match status" value="1"/>
</dbReference>
<organism evidence="3 4">
    <name type="scientific">Pollutimonas harenae</name>
    <dbReference type="NCBI Taxonomy" id="657015"/>
    <lineage>
        <taxon>Bacteria</taxon>
        <taxon>Pseudomonadati</taxon>
        <taxon>Pseudomonadota</taxon>
        <taxon>Betaproteobacteria</taxon>
        <taxon>Burkholderiales</taxon>
        <taxon>Alcaligenaceae</taxon>
        <taxon>Pollutimonas</taxon>
    </lineage>
</organism>
<dbReference type="NCBIfam" id="NF037995">
    <property type="entry name" value="TRAP_S1"/>
    <property type="match status" value="1"/>
</dbReference>
<dbReference type="Pfam" id="PF03480">
    <property type="entry name" value="DctP"/>
    <property type="match status" value="1"/>
</dbReference>
<dbReference type="AlphaFoldDB" id="A0A853GXK5"/>
<accession>A0A853GXK5</accession>
<reference evidence="3 4" key="1">
    <citation type="submission" date="2020-07" db="EMBL/GenBank/DDBJ databases">
        <title>Taxonomic revisions and descriptions of new bacterial species based on genomic comparisons in the high-G+C-content subgroup of the family Alcaligenaceae.</title>
        <authorList>
            <person name="Szabo A."/>
            <person name="Felfoldi T."/>
        </authorList>
    </citation>
    <scope>NUCLEOTIDE SEQUENCE [LARGE SCALE GENOMIC DNA]</scope>
    <source>
        <strain evidence="3 4">DSM 25667</strain>
    </source>
</reference>
<sequence length="340" mass="36477">MKKLTTLLIAGAALAIAAPVQAKKTQLTVSSWLPPTHAVVADFLVPWGEEISKATDGRVTLRILPKPVTNPPGHFDAVRDGLVDISFISHAYYPGRFELTKFAVLPFSGDTAESRSVAAWDTYEKYLLPAEEHKGVKLLGIYAHGPGIVFTTEKPVEKIEDFEGLKIRVGGGMAADVAKALGVSPIAKPAPESYELLSTGVVDGVFFPAESLVSFKLDSVIKNATTFPGGLYSDTHAVIMNEDAFAKLSKEDQEALLKLSGKHLASLAGKAWDKHDAVAHKILNGGTINLIKADDALIKAVHERTDGFEKTWLENAAEKGIDGPAALASFRAEIKQLEAQ</sequence>
<dbReference type="CDD" id="cd13665">
    <property type="entry name" value="PBP2_TRAP_Dctp3_4"/>
    <property type="match status" value="1"/>
</dbReference>
<feature type="signal peptide" evidence="2">
    <location>
        <begin position="1"/>
        <end position="22"/>
    </location>
</feature>
<dbReference type="InterPro" id="IPR018389">
    <property type="entry name" value="DctP_fam"/>
</dbReference>
<dbReference type="GO" id="GO:0055085">
    <property type="term" value="P:transmembrane transport"/>
    <property type="evidence" value="ECO:0007669"/>
    <property type="project" value="InterPro"/>
</dbReference>
<dbReference type="EMBL" id="JACCEV010000001">
    <property type="protein sequence ID" value="NYT84862.1"/>
    <property type="molecule type" value="Genomic_DNA"/>
</dbReference>
<evidence type="ECO:0000313" key="3">
    <source>
        <dbReference type="EMBL" id="NYT84862.1"/>
    </source>
</evidence>
<evidence type="ECO:0000256" key="2">
    <source>
        <dbReference type="SAM" id="SignalP"/>
    </source>
</evidence>
<keyword evidence="1 2" id="KW-0732">Signal</keyword>
<dbReference type="PANTHER" id="PTHR33376">
    <property type="match status" value="1"/>
</dbReference>
<dbReference type="Proteomes" id="UP000554144">
    <property type="component" value="Unassembled WGS sequence"/>
</dbReference>
<comment type="caution">
    <text evidence="3">The sequence shown here is derived from an EMBL/GenBank/DDBJ whole genome shotgun (WGS) entry which is preliminary data.</text>
</comment>
<name>A0A853GXK5_9BURK</name>
<dbReference type="InterPro" id="IPR038404">
    <property type="entry name" value="TRAP_DctP_sf"/>
</dbReference>
<protein>
    <submittedName>
        <fullName evidence="3">TRAP transporter substrate-binding protein</fullName>
    </submittedName>
</protein>